<comment type="caution">
    <text evidence="4">The sequence shown here is derived from an EMBL/GenBank/DDBJ whole genome shotgun (WGS) entry which is preliminary data.</text>
</comment>
<dbReference type="SUPFAM" id="SSF49764">
    <property type="entry name" value="HSP20-like chaperones"/>
    <property type="match status" value="1"/>
</dbReference>
<evidence type="ECO:0000313" key="4">
    <source>
        <dbReference type="EMBL" id="GGM29228.1"/>
    </source>
</evidence>
<dbReference type="InterPro" id="IPR002068">
    <property type="entry name" value="A-crystallin/Hsp20_dom"/>
</dbReference>
<protein>
    <recommendedName>
        <fullName evidence="3">SHSP domain-containing protein</fullName>
    </recommendedName>
</protein>
<proteinExistence type="inferred from homology"/>
<dbReference type="OrthoDB" id="1806521at2"/>
<evidence type="ECO:0000259" key="3">
    <source>
        <dbReference type="PROSITE" id="PS01031"/>
    </source>
</evidence>
<dbReference type="AlphaFoldDB" id="A0A917TMN7"/>
<keyword evidence="5" id="KW-1185">Reference proteome</keyword>
<dbReference type="Gene3D" id="2.60.40.790">
    <property type="match status" value="1"/>
</dbReference>
<evidence type="ECO:0000313" key="5">
    <source>
        <dbReference type="Proteomes" id="UP000618460"/>
    </source>
</evidence>
<dbReference type="EMBL" id="BMLG01000005">
    <property type="protein sequence ID" value="GGM29228.1"/>
    <property type="molecule type" value="Genomic_DNA"/>
</dbReference>
<comment type="similarity">
    <text evidence="1 2">Belongs to the small heat shock protein (HSP20) family.</text>
</comment>
<feature type="domain" description="SHSP" evidence="3">
    <location>
        <begin position="25"/>
        <end position="141"/>
    </location>
</feature>
<reference evidence="4" key="1">
    <citation type="journal article" date="2014" name="Int. J. Syst. Evol. Microbiol.">
        <title>Complete genome sequence of Corynebacterium casei LMG S-19264T (=DSM 44701T), isolated from a smear-ripened cheese.</title>
        <authorList>
            <consortium name="US DOE Joint Genome Institute (JGI-PGF)"/>
            <person name="Walter F."/>
            <person name="Albersmeier A."/>
            <person name="Kalinowski J."/>
            <person name="Ruckert C."/>
        </authorList>
    </citation>
    <scope>NUCLEOTIDE SEQUENCE</scope>
    <source>
        <strain evidence="4">CGMCC 1.6333</strain>
    </source>
</reference>
<dbReference type="RefSeq" id="WP_117153919.1">
    <property type="nucleotide sequence ID" value="NZ_BMLG01000005.1"/>
</dbReference>
<dbReference type="InterPro" id="IPR008978">
    <property type="entry name" value="HSP20-like_chaperone"/>
</dbReference>
<evidence type="ECO:0000256" key="1">
    <source>
        <dbReference type="PROSITE-ProRule" id="PRU00285"/>
    </source>
</evidence>
<dbReference type="Proteomes" id="UP000618460">
    <property type="component" value="Unassembled WGS sequence"/>
</dbReference>
<reference evidence="4" key="2">
    <citation type="submission" date="2020-09" db="EMBL/GenBank/DDBJ databases">
        <authorList>
            <person name="Sun Q."/>
            <person name="Zhou Y."/>
        </authorList>
    </citation>
    <scope>NUCLEOTIDE SEQUENCE</scope>
    <source>
        <strain evidence="4">CGMCC 1.6333</strain>
    </source>
</reference>
<accession>A0A917TMN7</accession>
<name>A0A917TMN7_9BACI</name>
<organism evidence="4 5">
    <name type="scientific">Paraliobacillus quinghaiensis</name>
    <dbReference type="NCBI Taxonomy" id="470815"/>
    <lineage>
        <taxon>Bacteria</taxon>
        <taxon>Bacillati</taxon>
        <taxon>Bacillota</taxon>
        <taxon>Bacilli</taxon>
        <taxon>Bacillales</taxon>
        <taxon>Bacillaceae</taxon>
        <taxon>Paraliobacillus</taxon>
    </lineage>
</organism>
<dbReference type="CDD" id="cd06464">
    <property type="entry name" value="ACD_sHsps-like"/>
    <property type="match status" value="1"/>
</dbReference>
<sequence>MKPFEQMNDWKKNMDHFFGDKFWNEFDDVLKPPIPHINLYQTEKEVVCYVSLPGFDDVRKIDIFVNQSQLELNGTIKIEHHRGQIIKEEILHGTFNRKIDLPYPVREDKIDATYQYGLLVIRLHRLMQEQTKKKRLDIRQLDEE</sequence>
<evidence type="ECO:0000256" key="2">
    <source>
        <dbReference type="RuleBase" id="RU003616"/>
    </source>
</evidence>
<dbReference type="PROSITE" id="PS01031">
    <property type="entry name" value="SHSP"/>
    <property type="match status" value="1"/>
</dbReference>
<dbReference type="Pfam" id="PF00011">
    <property type="entry name" value="HSP20"/>
    <property type="match status" value="1"/>
</dbReference>
<gene>
    <name evidence="4" type="ORF">GCM10011351_14080</name>
</gene>